<keyword evidence="2" id="KW-1185">Reference proteome</keyword>
<gene>
    <name evidence="1" type="ordered locus">sce7679</name>
</gene>
<protein>
    <submittedName>
        <fullName evidence="1">Uncharacterized protein</fullName>
    </submittedName>
</protein>
<dbReference type="EMBL" id="AM746676">
    <property type="protein sequence ID" value="CAN97848.1"/>
    <property type="molecule type" value="Genomic_DNA"/>
</dbReference>
<dbReference type="Proteomes" id="UP000002139">
    <property type="component" value="Chromosome"/>
</dbReference>
<accession>A9F5Y6</accession>
<sequence length="114" mass="11362">MPLLEPGDELEEAREEGGEAIGAPAVLGLALLVEAGEGGGALEVVPPGPAEERARIVVLLGAGIGDEALVRDVELAAEAEVVGVAEVLGVEFRRDGDGGGELLASVLATLARAS</sequence>
<name>A9F5Y6_SORC5</name>
<dbReference type="AlphaFoldDB" id="A9F5Y6"/>
<reference evidence="1 2" key="1">
    <citation type="journal article" date="2007" name="Nat. Biotechnol.">
        <title>Complete genome sequence of the myxobacterium Sorangium cellulosum.</title>
        <authorList>
            <person name="Schneiker S."/>
            <person name="Perlova O."/>
            <person name="Kaiser O."/>
            <person name="Gerth K."/>
            <person name="Alici A."/>
            <person name="Altmeyer M.O."/>
            <person name="Bartels D."/>
            <person name="Bekel T."/>
            <person name="Beyer S."/>
            <person name="Bode E."/>
            <person name="Bode H.B."/>
            <person name="Bolten C.J."/>
            <person name="Choudhuri J.V."/>
            <person name="Doss S."/>
            <person name="Elnakady Y.A."/>
            <person name="Frank B."/>
            <person name="Gaigalat L."/>
            <person name="Goesmann A."/>
            <person name="Groeger C."/>
            <person name="Gross F."/>
            <person name="Jelsbak L."/>
            <person name="Jelsbak L."/>
            <person name="Kalinowski J."/>
            <person name="Kegler C."/>
            <person name="Knauber T."/>
            <person name="Konietzny S."/>
            <person name="Kopp M."/>
            <person name="Krause L."/>
            <person name="Krug D."/>
            <person name="Linke B."/>
            <person name="Mahmud T."/>
            <person name="Martinez-Arias R."/>
            <person name="McHardy A.C."/>
            <person name="Merai M."/>
            <person name="Meyer F."/>
            <person name="Mormann S."/>
            <person name="Munoz-Dorado J."/>
            <person name="Perez J."/>
            <person name="Pradella S."/>
            <person name="Rachid S."/>
            <person name="Raddatz G."/>
            <person name="Rosenau F."/>
            <person name="Rueckert C."/>
            <person name="Sasse F."/>
            <person name="Scharfe M."/>
            <person name="Schuster S.C."/>
            <person name="Suen G."/>
            <person name="Treuner-Lange A."/>
            <person name="Velicer G.J."/>
            <person name="Vorholter F.-J."/>
            <person name="Weissman K.J."/>
            <person name="Welch R.D."/>
            <person name="Wenzel S.C."/>
            <person name="Whitworth D.E."/>
            <person name="Wilhelm S."/>
            <person name="Wittmann C."/>
            <person name="Bloecker H."/>
            <person name="Puehler A."/>
            <person name="Mueller R."/>
        </authorList>
    </citation>
    <scope>NUCLEOTIDE SEQUENCE [LARGE SCALE GENOMIC DNA]</scope>
    <source>
        <strain evidence="2">So ce56</strain>
    </source>
</reference>
<dbReference type="HOGENOM" id="CLU_2119527_0_0_7"/>
<dbReference type="KEGG" id="scl:sce7679"/>
<dbReference type="BioCyc" id="SCEL448385:SCE_RS49860-MONOMER"/>
<evidence type="ECO:0000313" key="2">
    <source>
        <dbReference type="Proteomes" id="UP000002139"/>
    </source>
</evidence>
<evidence type="ECO:0000313" key="1">
    <source>
        <dbReference type="EMBL" id="CAN97848.1"/>
    </source>
</evidence>
<organism evidence="1 2">
    <name type="scientific">Sorangium cellulosum (strain So ce56)</name>
    <name type="common">Polyangium cellulosum (strain So ce56)</name>
    <dbReference type="NCBI Taxonomy" id="448385"/>
    <lineage>
        <taxon>Bacteria</taxon>
        <taxon>Pseudomonadati</taxon>
        <taxon>Myxococcota</taxon>
        <taxon>Polyangia</taxon>
        <taxon>Polyangiales</taxon>
        <taxon>Polyangiaceae</taxon>
        <taxon>Sorangium</taxon>
    </lineage>
</organism>
<proteinExistence type="predicted"/>